<gene>
    <name evidence="2" type="ordered locus">Tbis_1653</name>
</gene>
<feature type="transmembrane region" description="Helical" evidence="1">
    <location>
        <begin position="148"/>
        <end position="170"/>
    </location>
</feature>
<protein>
    <recommendedName>
        <fullName evidence="4">Transmembrane protein</fullName>
    </recommendedName>
</protein>
<keyword evidence="1" id="KW-0812">Transmembrane</keyword>
<reference evidence="2 3" key="1">
    <citation type="submission" date="2010-01" db="EMBL/GenBank/DDBJ databases">
        <title>The complete genome of Thermobispora bispora DSM 43833.</title>
        <authorList>
            <consortium name="US DOE Joint Genome Institute (JGI-PGF)"/>
            <person name="Lucas S."/>
            <person name="Copeland A."/>
            <person name="Lapidus A."/>
            <person name="Glavina del Rio T."/>
            <person name="Dalin E."/>
            <person name="Tice H."/>
            <person name="Bruce D."/>
            <person name="Goodwin L."/>
            <person name="Pitluck S."/>
            <person name="Kyrpides N."/>
            <person name="Mavromatis K."/>
            <person name="Ivanova N."/>
            <person name="Mikhailova N."/>
            <person name="Chertkov O."/>
            <person name="Brettin T."/>
            <person name="Detter J.C."/>
            <person name="Han C."/>
            <person name="Larimer F."/>
            <person name="Land M."/>
            <person name="Hauser L."/>
            <person name="Markowitz V."/>
            <person name="Cheng J.-F."/>
            <person name="Hugenholtz P."/>
            <person name="Woyke T."/>
            <person name="Wu D."/>
            <person name="Jando M."/>
            <person name="Schneider S."/>
            <person name="Klenk H.-P."/>
            <person name="Eisen J.A."/>
        </authorList>
    </citation>
    <scope>NUCLEOTIDE SEQUENCE [LARGE SCALE GENOMIC DNA]</scope>
    <source>
        <strain evidence="3">ATCC 19993 / DSM 43833 / CBS 139.67 / JCM 10125 / KCTC 9307 / NBRC 14880 / R51</strain>
    </source>
</reference>
<dbReference type="AlphaFoldDB" id="D6YB07"/>
<feature type="transmembrane region" description="Helical" evidence="1">
    <location>
        <begin position="33"/>
        <end position="56"/>
    </location>
</feature>
<evidence type="ECO:0008006" key="4">
    <source>
        <dbReference type="Google" id="ProtNLM"/>
    </source>
</evidence>
<dbReference type="STRING" id="469371.Tbis_1653"/>
<keyword evidence="1" id="KW-1133">Transmembrane helix</keyword>
<name>D6YB07_THEBD</name>
<evidence type="ECO:0000256" key="1">
    <source>
        <dbReference type="SAM" id="Phobius"/>
    </source>
</evidence>
<evidence type="ECO:0000313" key="2">
    <source>
        <dbReference type="EMBL" id="ADG88367.1"/>
    </source>
</evidence>
<dbReference type="Proteomes" id="UP000006640">
    <property type="component" value="Chromosome"/>
</dbReference>
<sequence>MGRIAGWIGARIRLYRPDGNPLRRRYDRLESGLVLALVLAFMLFLWPAMLVGGSVYRDGLADERVGPGARQLVTAVLTEDAPEQMNAAGAAFMVRAQARWTMPDGTAREGKVQVRPLTRAGTRVQIWVDADGRPTTPPNKRAETITKAVFAATGVQLAATLGLVLIYVIGRRALDRRRYREWDIAWALADAKWRRRQV</sequence>
<dbReference type="RefSeq" id="WP_013131900.1">
    <property type="nucleotide sequence ID" value="NC_014165.1"/>
</dbReference>
<dbReference type="EMBL" id="CP001874">
    <property type="protein sequence ID" value="ADG88367.1"/>
    <property type="molecule type" value="Genomic_DNA"/>
</dbReference>
<organism evidence="2 3">
    <name type="scientific">Thermobispora bispora (strain ATCC 19993 / DSM 43833 / CBS 139.67 / JCM 10125 / KCTC 9307 / NBRC 14880 / R51)</name>
    <dbReference type="NCBI Taxonomy" id="469371"/>
    <lineage>
        <taxon>Bacteria</taxon>
        <taxon>Bacillati</taxon>
        <taxon>Actinomycetota</taxon>
        <taxon>Actinomycetes</taxon>
        <taxon>Streptosporangiales</taxon>
        <taxon>Streptosporangiaceae</taxon>
        <taxon>Thermobispora</taxon>
    </lineage>
</organism>
<dbReference type="KEGG" id="tbi:Tbis_1653"/>
<keyword evidence="3" id="KW-1185">Reference proteome</keyword>
<dbReference type="PANTHER" id="PTHR42305">
    <property type="entry name" value="MEMBRANE PROTEIN RV1733C-RELATED"/>
    <property type="match status" value="1"/>
</dbReference>
<dbReference type="HOGENOM" id="CLU_084215_2_1_11"/>
<dbReference type="PANTHER" id="PTHR42305:SF1">
    <property type="entry name" value="MEMBRANE PROTEIN RV1733C-RELATED"/>
    <property type="match status" value="1"/>
</dbReference>
<proteinExistence type="predicted"/>
<dbReference type="OrthoDB" id="3542690at2"/>
<dbReference type="eggNOG" id="ENOG50340RU">
    <property type="taxonomic scope" value="Bacteria"/>
</dbReference>
<evidence type="ECO:0000313" key="3">
    <source>
        <dbReference type="Proteomes" id="UP000006640"/>
    </source>
</evidence>
<keyword evidence="1" id="KW-0472">Membrane</keyword>
<accession>D6YB07</accession>
<dbReference type="InterPro" id="IPR039708">
    <property type="entry name" value="MT1774/Rv1733c-like"/>
</dbReference>